<gene>
    <name evidence="1" type="ORF">PACLA_8A018025</name>
</gene>
<evidence type="ECO:0000313" key="2">
    <source>
        <dbReference type="Proteomes" id="UP001152795"/>
    </source>
</evidence>
<comment type="caution">
    <text evidence="1">The sequence shown here is derived from an EMBL/GenBank/DDBJ whole genome shotgun (WGS) entry which is preliminary data.</text>
</comment>
<proteinExistence type="predicted"/>
<dbReference type="EMBL" id="CACRXK020009964">
    <property type="protein sequence ID" value="CAB4018344.1"/>
    <property type="molecule type" value="Genomic_DNA"/>
</dbReference>
<evidence type="ECO:0000313" key="1">
    <source>
        <dbReference type="EMBL" id="CAB4018344.1"/>
    </source>
</evidence>
<name>A0A6S7IHB1_PARCT</name>
<sequence length="114" mass="12018">MVLLVLVMVLAVAVAQDTSPAASSKIQTLEKQVEILTNLVHAQSNIMGEFSCSQGSSGSNSASECILKVADQAKKIAKLEGDLTSLQSLTKTQENDIQQLQTTLSGSYADIYAG</sequence>
<reference evidence="1" key="1">
    <citation type="submission" date="2020-04" db="EMBL/GenBank/DDBJ databases">
        <authorList>
            <person name="Alioto T."/>
            <person name="Alioto T."/>
            <person name="Gomez Garrido J."/>
        </authorList>
    </citation>
    <scope>NUCLEOTIDE SEQUENCE</scope>
    <source>
        <strain evidence="1">A484AB</strain>
    </source>
</reference>
<accession>A0A6S7IHB1</accession>
<organism evidence="1 2">
    <name type="scientific">Paramuricea clavata</name>
    <name type="common">Red gorgonian</name>
    <name type="synonym">Violescent sea-whip</name>
    <dbReference type="NCBI Taxonomy" id="317549"/>
    <lineage>
        <taxon>Eukaryota</taxon>
        <taxon>Metazoa</taxon>
        <taxon>Cnidaria</taxon>
        <taxon>Anthozoa</taxon>
        <taxon>Octocorallia</taxon>
        <taxon>Malacalcyonacea</taxon>
        <taxon>Plexauridae</taxon>
        <taxon>Paramuricea</taxon>
    </lineage>
</organism>
<dbReference type="AlphaFoldDB" id="A0A6S7IHB1"/>
<keyword evidence="2" id="KW-1185">Reference proteome</keyword>
<protein>
    <submittedName>
        <fullName evidence="1">---NA</fullName>
    </submittedName>
</protein>
<dbReference type="Proteomes" id="UP001152795">
    <property type="component" value="Unassembled WGS sequence"/>
</dbReference>